<evidence type="ECO:0000259" key="18">
    <source>
        <dbReference type="PROSITE" id="PS51918"/>
    </source>
</evidence>
<name>A0A9W7FAT1_9STRA</name>
<dbReference type="InterPro" id="IPR007197">
    <property type="entry name" value="rSAM"/>
</dbReference>
<dbReference type="InterPro" id="IPR023404">
    <property type="entry name" value="rSAM_horseshoe"/>
</dbReference>
<keyword evidence="8" id="KW-0949">S-adenosyl-L-methionine</keyword>
<dbReference type="Pfam" id="PF00919">
    <property type="entry name" value="UPF0004"/>
    <property type="match status" value="1"/>
</dbReference>
<dbReference type="GO" id="GO:0035598">
    <property type="term" value="F:tRNA (N(6)-L-threonylcarbamoyladenosine(37)-C(2))-methylthiotransferase activity"/>
    <property type="evidence" value="ECO:0007669"/>
    <property type="project" value="UniProtKB-EC"/>
</dbReference>
<keyword evidence="20" id="KW-1185">Reference proteome</keyword>
<dbReference type="OrthoDB" id="1730074at2759"/>
<evidence type="ECO:0000256" key="16">
    <source>
        <dbReference type="SAM" id="Phobius"/>
    </source>
</evidence>
<evidence type="ECO:0000256" key="14">
    <source>
        <dbReference type="ARBA" id="ARBA00051661"/>
    </source>
</evidence>
<dbReference type="InterPro" id="IPR038135">
    <property type="entry name" value="Methylthiotransferase_N_sf"/>
</dbReference>
<evidence type="ECO:0000313" key="19">
    <source>
        <dbReference type="EMBL" id="GMI08333.1"/>
    </source>
</evidence>
<dbReference type="PANTHER" id="PTHR11918">
    <property type="entry name" value="RADICAL SAM PROTEINS"/>
    <property type="match status" value="1"/>
</dbReference>
<dbReference type="InterPro" id="IPR020612">
    <property type="entry name" value="Methylthiotransferase_CS"/>
</dbReference>
<dbReference type="PROSITE" id="PS51918">
    <property type="entry name" value="RADICAL_SAM"/>
    <property type="match status" value="1"/>
</dbReference>
<evidence type="ECO:0000256" key="8">
    <source>
        <dbReference type="ARBA" id="ARBA00022691"/>
    </source>
</evidence>
<evidence type="ECO:0000256" key="12">
    <source>
        <dbReference type="ARBA" id="ARBA00023014"/>
    </source>
</evidence>
<evidence type="ECO:0000256" key="10">
    <source>
        <dbReference type="ARBA" id="ARBA00022723"/>
    </source>
</evidence>
<dbReference type="GO" id="GO:0051539">
    <property type="term" value="F:4 iron, 4 sulfur cluster binding"/>
    <property type="evidence" value="ECO:0007669"/>
    <property type="project" value="UniProtKB-KW"/>
</dbReference>
<keyword evidence="16" id="KW-1133">Transmembrane helix</keyword>
<dbReference type="SFLD" id="SFLDG01082">
    <property type="entry name" value="B12-binding_domain_containing"/>
    <property type="match status" value="1"/>
</dbReference>
<keyword evidence="10" id="KW-0479">Metal-binding</keyword>
<evidence type="ECO:0000256" key="4">
    <source>
        <dbReference type="ARBA" id="ARBA00013273"/>
    </source>
</evidence>
<dbReference type="InterPro" id="IPR006466">
    <property type="entry name" value="MiaB-like_arc_euk"/>
</dbReference>
<dbReference type="SUPFAM" id="SSF102114">
    <property type="entry name" value="Radical SAM enzymes"/>
    <property type="match status" value="1"/>
</dbReference>
<keyword evidence="6" id="KW-0004">4Fe-4S</keyword>
<comment type="cofactor">
    <cofactor evidence="1">
        <name>[4Fe-4S] cluster</name>
        <dbReference type="ChEBI" id="CHEBI:49883"/>
    </cofactor>
</comment>
<dbReference type="GO" id="GO:0046872">
    <property type="term" value="F:metal ion binding"/>
    <property type="evidence" value="ECO:0007669"/>
    <property type="project" value="UniProtKB-KW"/>
</dbReference>
<dbReference type="Proteomes" id="UP001165122">
    <property type="component" value="Unassembled WGS sequence"/>
</dbReference>
<comment type="similarity">
    <text evidence="3">Belongs to the methylthiotransferase family. CDKAL1 subfamily.</text>
</comment>
<reference evidence="20" key="1">
    <citation type="journal article" date="2023" name="Commun. Biol.">
        <title>Genome analysis of Parmales, the sister group of diatoms, reveals the evolutionary specialization of diatoms from phago-mixotrophs to photoautotrophs.</title>
        <authorList>
            <person name="Ban H."/>
            <person name="Sato S."/>
            <person name="Yoshikawa S."/>
            <person name="Yamada K."/>
            <person name="Nakamura Y."/>
            <person name="Ichinomiya M."/>
            <person name="Sato N."/>
            <person name="Blanc-Mathieu R."/>
            <person name="Endo H."/>
            <person name="Kuwata A."/>
            <person name="Ogata H."/>
        </authorList>
    </citation>
    <scope>NUCLEOTIDE SEQUENCE [LARGE SCALE GENOMIC DNA]</scope>
    <source>
        <strain evidence="20">NIES 3700</strain>
    </source>
</reference>
<dbReference type="InterPro" id="IPR005839">
    <property type="entry name" value="Methylthiotransferase"/>
</dbReference>
<dbReference type="NCBIfam" id="TIGR00089">
    <property type="entry name" value="MiaB/RimO family radical SAM methylthiotransferase"/>
    <property type="match status" value="1"/>
</dbReference>
<dbReference type="AlphaFoldDB" id="A0A9W7FAT1"/>
<evidence type="ECO:0000256" key="2">
    <source>
        <dbReference type="ARBA" id="ARBA00002399"/>
    </source>
</evidence>
<evidence type="ECO:0000256" key="5">
    <source>
        <dbReference type="ARBA" id="ARBA00018810"/>
    </source>
</evidence>
<evidence type="ECO:0000256" key="9">
    <source>
        <dbReference type="ARBA" id="ARBA00022694"/>
    </source>
</evidence>
<evidence type="ECO:0000256" key="6">
    <source>
        <dbReference type="ARBA" id="ARBA00022485"/>
    </source>
</evidence>
<dbReference type="Gene3D" id="3.40.50.12160">
    <property type="entry name" value="Methylthiotransferase, N-terminal domain"/>
    <property type="match status" value="1"/>
</dbReference>
<sequence length="593" mass="65445">MSDDLEDIRVDIQPRSTLSTSTITPKPRVAHGSTSPSVDPLTSSIHLPGLASVWVKTFGCAHNISDSEYMLGLLSAYGYNIVKEKEDADCYVINSCTVKDPSQAAFMNTVRLATSQKIPVVICGCVPQADRKVKGLEKVSTIGVMQIDRIVEAVTESLSGNIVQYLSLRGDLPSLHLPKIRRNPYIEIIPLSTGCLGNCTYCKTKHARGTLGSYKIEDILKRARDAVSEGVMEIWLSSEDTGAYGIDLGTSLSILLKRLCDEVLCDNDVMLRVGMTNPPYILDQIDEVCEILRRPNVFSFLHVPVQSGSNHVLVGEKGMNREYTREDFEKVCNALLKNVPDITIATDIICGFPNESEEDFKETISLMEEFRFHICNISQFYPRPGTVAARMKRIDTKVVKGRSREFSTLFNSFTPYKKYISQIHTVYFGLETDNTETMSVGHLKNYTKVLVPLNPELVGCKAEVVIEKGERFHISGKVVESSIKRLVPKPKKEGEKGEEENCDELNYKVVESCVGDGCGEVGGGGEEKKEEGCCGGGECGSGKEEEEVEEREGTVKKEGEKFDIRLAVGVGVPAVLGVGILIYAGFKSYSRKR</sequence>
<feature type="domain" description="MTTase N-terminal" evidence="17">
    <location>
        <begin position="51"/>
        <end position="159"/>
    </location>
</feature>
<keyword evidence="16" id="KW-0812">Transmembrane</keyword>
<comment type="catalytic activity">
    <reaction evidence="14">
        <text>N(6)-L-threonylcarbamoyladenosine(37) in tRNA + (sulfur carrier)-SH + AH2 + 2 S-adenosyl-L-methionine = 2-methylsulfanyl-N(6)-L-threonylcarbamoyladenosine(37) in tRNA + (sulfur carrier)-H + 5'-deoxyadenosine + L-methionine + A + S-adenosyl-L-homocysteine + 2 H(+)</text>
        <dbReference type="Rhea" id="RHEA:37075"/>
        <dbReference type="Rhea" id="RHEA-COMP:10163"/>
        <dbReference type="Rhea" id="RHEA-COMP:11092"/>
        <dbReference type="Rhea" id="RHEA-COMP:14737"/>
        <dbReference type="Rhea" id="RHEA-COMP:14739"/>
        <dbReference type="ChEBI" id="CHEBI:13193"/>
        <dbReference type="ChEBI" id="CHEBI:15378"/>
        <dbReference type="ChEBI" id="CHEBI:17319"/>
        <dbReference type="ChEBI" id="CHEBI:17499"/>
        <dbReference type="ChEBI" id="CHEBI:29917"/>
        <dbReference type="ChEBI" id="CHEBI:57844"/>
        <dbReference type="ChEBI" id="CHEBI:57856"/>
        <dbReference type="ChEBI" id="CHEBI:59789"/>
        <dbReference type="ChEBI" id="CHEBI:64428"/>
        <dbReference type="ChEBI" id="CHEBI:74418"/>
        <dbReference type="ChEBI" id="CHEBI:74420"/>
        <dbReference type="EC" id="2.8.4.5"/>
    </reaction>
</comment>
<dbReference type="EMBL" id="BRXW01000122">
    <property type="protein sequence ID" value="GMI08333.1"/>
    <property type="molecule type" value="Genomic_DNA"/>
</dbReference>
<comment type="caution">
    <text evidence="19">The sequence shown here is derived from an EMBL/GenBank/DDBJ whole genome shotgun (WGS) entry which is preliminary data.</text>
</comment>
<dbReference type="SFLD" id="SFLDS00029">
    <property type="entry name" value="Radical_SAM"/>
    <property type="match status" value="1"/>
</dbReference>
<evidence type="ECO:0000256" key="7">
    <source>
        <dbReference type="ARBA" id="ARBA00022679"/>
    </source>
</evidence>
<feature type="transmembrane region" description="Helical" evidence="16">
    <location>
        <begin position="566"/>
        <end position="586"/>
    </location>
</feature>
<protein>
    <recommendedName>
        <fullName evidence="5">Threonylcarbamoyladenosine tRNA methylthiotransferase</fullName>
        <ecNumber evidence="4">2.8.4.5</ecNumber>
    </recommendedName>
    <alternativeName>
        <fullName evidence="13">tRNA-t(6)A37 methylthiotransferase</fullName>
    </alternativeName>
</protein>
<dbReference type="InterPro" id="IPR013848">
    <property type="entry name" value="Methylthiotransferase_N"/>
</dbReference>
<evidence type="ECO:0000256" key="11">
    <source>
        <dbReference type="ARBA" id="ARBA00023004"/>
    </source>
</evidence>
<dbReference type="Gene3D" id="3.80.30.20">
    <property type="entry name" value="tm_1862 like domain"/>
    <property type="match status" value="1"/>
</dbReference>
<proteinExistence type="inferred from homology"/>
<dbReference type="Pfam" id="PF04055">
    <property type="entry name" value="Radical_SAM"/>
    <property type="match status" value="1"/>
</dbReference>
<keyword evidence="9" id="KW-0819">tRNA processing</keyword>
<evidence type="ECO:0000256" key="3">
    <source>
        <dbReference type="ARBA" id="ARBA00008616"/>
    </source>
</evidence>
<keyword evidence="12" id="KW-0411">Iron-sulfur</keyword>
<dbReference type="PROSITE" id="PS51449">
    <property type="entry name" value="MTTASE_N"/>
    <property type="match status" value="1"/>
</dbReference>
<keyword evidence="11" id="KW-0408">Iron</keyword>
<evidence type="ECO:0000259" key="17">
    <source>
        <dbReference type="PROSITE" id="PS51449"/>
    </source>
</evidence>
<dbReference type="CDD" id="cd01335">
    <property type="entry name" value="Radical_SAM"/>
    <property type="match status" value="1"/>
</dbReference>
<evidence type="ECO:0000313" key="20">
    <source>
        <dbReference type="Proteomes" id="UP001165122"/>
    </source>
</evidence>
<evidence type="ECO:0000256" key="13">
    <source>
        <dbReference type="ARBA" id="ARBA00031213"/>
    </source>
</evidence>
<dbReference type="PANTHER" id="PTHR11918:SF45">
    <property type="entry name" value="THREONYLCARBAMOYLADENOSINE TRNA METHYLTHIOTRANSFERASE"/>
    <property type="match status" value="1"/>
</dbReference>
<dbReference type="GO" id="GO:0005783">
    <property type="term" value="C:endoplasmic reticulum"/>
    <property type="evidence" value="ECO:0007669"/>
    <property type="project" value="TreeGrafter"/>
</dbReference>
<gene>
    <name evidence="19" type="ORF">TrLO_g6487</name>
</gene>
<dbReference type="InterPro" id="IPR006638">
    <property type="entry name" value="Elp3/MiaA/NifB-like_rSAM"/>
</dbReference>
<dbReference type="FunFam" id="3.80.30.20:FF:000002">
    <property type="entry name" value="threonylcarbamoyladenosine tRNA methylthiotransferase isoform X2"/>
    <property type="match status" value="1"/>
</dbReference>
<accession>A0A9W7FAT1</accession>
<dbReference type="NCBIfam" id="TIGR01578">
    <property type="entry name" value="MiaB-like-B"/>
    <property type="match status" value="1"/>
</dbReference>
<evidence type="ECO:0000256" key="1">
    <source>
        <dbReference type="ARBA" id="ARBA00001966"/>
    </source>
</evidence>
<dbReference type="EC" id="2.8.4.5" evidence="4"/>
<dbReference type="PROSITE" id="PS01278">
    <property type="entry name" value="MTTASE_RADICAL"/>
    <property type="match status" value="1"/>
</dbReference>
<feature type="domain" description="Radical SAM core" evidence="18">
    <location>
        <begin position="181"/>
        <end position="417"/>
    </location>
</feature>
<keyword evidence="7" id="KW-0808">Transferase</keyword>
<evidence type="ECO:0000256" key="15">
    <source>
        <dbReference type="SAM" id="MobiDB-lite"/>
    </source>
</evidence>
<feature type="region of interest" description="Disordered" evidence="15">
    <location>
        <begin position="16"/>
        <end position="37"/>
    </location>
</feature>
<keyword evidence="16" id="KW-0472">Membrane</keyword>
<organism evidence="19 20">
    <name type="scientific">Triparma laevis f. longispina</name>
    <dbReference type="NCBI Taxonomy" id="1714387"/>
    <lineage>
        <taxon>Eukaryota</taxon>
        <taxon>Sar</taxon>
        <taxon>Stramenopiles</taxon>
        <taxon>Ochrophyta</taxon>
        <taxon>Bolidophyceae</taxon>
        <taxon>Parmales</taxon>
        <taxon>Triparmaceae</taxon>
        <taxon>Triparma</taxon>
    </lineage>
</organism>
<comment type="function">
    <text evidence="2">Catalyzes the methylthiolation of N6-threonylcarbamoyladenosine (t(6)A), leading to the formation of 2-methylthio-N6-threonylcarbamoyladenosine (ms(2)t(6)A) at position 37 in tRNAs that read codons beginning with adenine.</text>
</comment>
<dbReference type="InterPro" id="IPR058240">
    <property type="entry name" value="rSAM_sf"/>
</dbReference>
<dbReference type="SMART" id="SM00729">
    <property type="entry name" value="Elp3"/>
    <property type="match status" value="1"/>
</dbReference>